<accession>A0ABV0Y5I3</accession>
<reference evidence="1 2" key="1">
    <citation type="submission" date="2021-06" db="EMBL/GenBank/DDBJ databases">
        <authorList>
            <person name="Palmer J.M."/>
        </authorList>
    </citation>
    <scope>NUCLEOTIDE SEQUENCE [LARGE SCALE GENOMIC DNA]</scope>
    <source>
        <strain evidence="1 2">AS_MEX2019</strain>
        <tissue evidence="1">Muscle</tissue>
    </source>
</reference>
<gene>
    <name evidence="1" type="ORF">AMECASPLE_027501</name>
</gene>
<evidence type="ECO:0000313" key="1">
    <source>
        <dbReference type="EMBL" id="MEQ2288887.1"/>
    </source>
</evidence>
<proteinExistence type="predicted"/>
<sequence>VIQARGHLSKGERAQDQQPIVLFQKVVLPLLEQYVKSHRLYFLSTSLSSSDNRSHASKKEKEMVLCLFCKLAALVRHRISLIGDETCAVTNCLRILAQALDARILMASASESIQTSLHSFFEAATADLEMTVEKISETSPQSRGQLSRGVVIFLNYTTSILIPTLTSLFHHLGNQNYGVDVLVGGIQVSCYKILNSLYSLGTSNSIYMEGQRLAAGACVVALTGAFPVCFLEPALNQNNPHSIYNTMSPTEIKDQGLPDQVEDMCCSIPSLGMAMEKVKELAGAGAVAHQMQYIHVAEVTLPMLCSYVSHWCRWGPEGHPDSPVFTSVIPQHASDLIGHILRIIHNHVGASKGDWIKQLAVFSQPIICKANSEMLKSHFLPLMEKLRKRTECVQLEEEQMKAEDCCSSEAELQIQEKYRVLVQDLYAFCPLLIQFADFNRARWLKEAIPEAEQLFSMVAEVFVFWAKSHNFKWEEQSYVVQNQINNLAFLLSSDNILEFNLTKGRMKRKGDRYSAHTSLIVAAIKRLVPVGLRVCFPCDQNLIMLAKNCYSQNNLEDEIRAHILSSLKHFYGQASKRVSHGILSADLPAQLGALADTQRTVDRVLEIARVLYYLDQVSFTIL</sequence>
<evidence type="ECO:0000313" key="2">
    <source>
        <dbReference type="Proteomes" id="UP001469553"/>
    </source>
</evidence>
<comment type="caution">
    <text evidence="1">The sequence shown here is derived from an EMBL/GenBank/DDBJ whole genome shotgun (WGS) entry which is preliminary data.</text>
</comment>
<organism evidence="1 2">
    <name type="scientific">Ameca splendens</name>
    <dbReference type="NCBI Taxonomy" id="208324"/>
    <lineage>
        <taxon>Eukaryota</taxon>
        <taxon>Metazoa</taxon>
        <taxon>Chordata</taxon>
        <taxon>Craniata</taxon>
        <taxon>Vertebrata</taxon>
        <taxon>Euteleostomi</taxon>
        <taxon>Actinopterygii</taxon>
        <taxon>Neopterygii</taxon>
        <taxon>Teleostei</taxon>
        <taxon>Neoteleostei</taxon>
        <taxon>Acanthomorphata</taxon>
        <taxon>Ovalentaria</taxon>
        <taxon>Atherinomorphae</taxon>
        <taxon>Cyprinodontiformes</taxon>
        <taxon>Goodeidae</taxon>
        <taxon>Ameca</taxon>
    </lineage>
</organism>
<dbReference type="EMBL" id="JAHRIP010021726">
    <property type="protein sequence ID" value="MEQ2288887.1"/>
    <property type="molecule type" value="Genomic_DNA"/>
</dbReference>
<feature type="non-terminal residue" evidence="1">
    <location>
        <position position="1"/>
    </location>
</feature>
<name>A0ABV0Y5I3_9TELE</name>
<dbReference type="InterPro" id="IPR015925">
    <property type="entry name" value="Ryanodine_IP3_receptor"/>
</dbReference>
<dbReference type="PANTHER" id="PTHR46399:SF7">
    <property type="entry name" value="RYANODINE RECEPTOR 2"/>
    <property type="match status" value="1"/>
</dbReference>
<keyword evidence="2" id="KW-1185">Reference proteome</keyword>
<dbReference type="PANTHER" id="PTHR46399">
    <property type="entry name" value="B30.2/SPRY DOMAIN-CONTAINING PROTEIN"/>
    <property type="match status" value="1"/>
</dbReference>
<dbReference type="Proteomes" id="UP001469553">
    <property type="component" value="Unassembled WGS sequence"/>
</dbReference>
<protein>
    <submittedName>
        <fullName evidence="1">Uncharacterized protein</fullName>
    </submittedName>
</protein>